<accession>A0ABV6ZUZ9</accession>
<dbReference type="CDD" id="cd01038">
    <property type="entry name" value="Endonuclease_DUF559"/>
    <property type="match status" value="1"/>
</dbReference>
<keyword evidence="2" id="KW-0255">Endonuclease</keyword>
<organism evidence="2 3">
    <name type="scientific">Hyphobacterium vulgare</name>
    <dbReference type="NCBI Taxonomy" id="1736751"/>
    <lineage>
        <taxon>Bacteria</taxon>
        <taxon>Pseudomonadati</taxon>
        <taxon>Pseudomonadota</taxon>
        <taxon>Alphaproteobacteria</taxon>
        <taxon>Maricaulales</taxon>
        <taxon>Maricaulaceae</taxon>
        <taxon>Hyphobacterium</taxon>
    </lineage>
</organism>
<keyword evidence="2" id="KW-0540">Nuclease</keyword>
<dbReference type="InterPro" id="IPR007569">
    <property type="entry name" value="DUF559"/>
</dbReference>
<evidence type="ECO:0000313" key="3">
    <source>
        <dbReference type="Proteomes" id="UP001595379"/>
    </source>
</evidence>
<dbReference type="InterPro" id="IPR011335">
    <property type="entry name" value="Restrct_endonuc-II-like"/>
</dbReference>
<dbReference type="RefSeq" id="WP_343165099.1">
    <property type="nucleotide sequence ID" value="NZ_JBHRSV010000002.1"/>
</dbReference>
<dbReference type="Proteomes" id="UP001595379">
    <property type="component" value="Unassembled WGS sequence"/>
</dbReference>
<dbReference type="Pfam" id="PF04480">
    <property type="entry name" value="DUF559"/>
    <property type="match status" value="1"/>
</dbReference>
<keyword evidence="2" id="KW-0378">Hydrolase</keyword>
<sequence length="115" mass="13017">MPEKLTPLARTLRRNMTDAEWKLWGMLRARPLGFKFRRQQPVEGYIADFACFAARLIVEADGGQHNGDPADIVRTQALEAAGWRVLRFWNNEILTNPEGVWTVIAEALRTPPAGD</sequence>
<dbReference type="GO" id="GO:0004519">
    <property type="term" value="F:endonuclease activity"/>
    <property type="evidence" value="ECO:0007669"/>
    <property type="project" value="UniProtKB-KW"/>
</dbReference>
<proteinExistence type="predicted"/>
<keyword evidence="3" id="KW-1185">Reference proteome</keyword>
<evidence type="ECO:0000313" key="2">
    <source>
        <dbReference type="EMBL" id="MFC2925270.1"/>
    </source>
</evidence>
<comment type="caution">
    <text evidence="2">The sequence shown here is derived from an EMBL/GenBank/DDBJ whole genome shotgun (WGS) entry which is preliminary data.</text>
</comment>
<dbReference type="PANTHER" id="PTHR38590">
    <property type="entry name" value="BLL0828 PROTEIN"/>
    <property type="match status" value="1"/>
</dbReference>
<gene>
    <name evidence="2" type="ORF">ACFOOR_04045</name>
</gene>
<name>A0ABV6ZUZ9_9PROT</name>
<dbReference type="SUPFAM" id="SSF52980">
    <property type="entry name" value="Restriction endonuclease-like"/>
    <property type="match status" value="1"/>
</dbReference>
<reference evidence="3" key="1">
    <citation type="journal article" date="2019" name="Int. J. Syst. Evol. Microbiol.">
        <title>The Global Catalogue of Microorganisms (GCM) 10K type strain sequencing project: providing services to taxonomists for standard genome sequencing and annotation.</title>
        <authorList>
            <consortium name="The Broad Institute Genomics Platform"/>
            <consortium name="The Broad Institute Genome Sequencing Center for Infectious Disease"/>
            <person name="Wu L."/>
            <person name="Ma J."/>
        </authorList>
    </citation>
    <scope>NUCLEOTIDE SEQUENCE [LARGE SCALE GENOMIC DNA]</scope>
    <source>
        <strain evidence="3">KCTC 52487</strain>
    </source>
</reference>
<dbReference type="InterPro" id="IPR047216">
    <property type="entry name" value="Endonuclease_DUF559_bact"/>
</dbReference>
<dbReference type="Gene3D" id="3.40.960.10">
    <property type="entry name" value="VSR Endonuclease"/>
    <property type="match status" value="1"/>
</dbReference>
<feature type="domain" description="DUF559" evidence="1">
    <location>
        <begin position="4"/>
        <end position="108"/>
    </location>
</feature>
<protein>
    <submittedName>
        <fullName evidence="2">Endonuclease domain-containing protein</fullName>
    </submittedName>
</protein>
<evidence type="ECO:0000259" key="1">
    <source>
        <dbReference type="Pfam" id="PF04480"/>
    </source>
</evidence>
<dbReference type="PANTHER" id="PTHR38590:SF1">
    <property type="entry name" value="BLL0828 PROTEIN"/>
    <property type="match status" value="1"/>
</dbReference>
<dbReference type="EMBL" id="JBHRSV010000002">
    <property type="protein sequence ID" value="MFC2925270.1"/>
    <property type="molecule type" value="Genomic_DNA"/>
</dbReference>